<dbReference type="AlphaFoldDB" id="A0A1G9W2F5"/>
<keyword evidence="2" id="KW-1185">Reference proteome</keyword>
<dbReference type="RefSeq" id="WP_093782523.1">
    <property type="nucleotide sequence ID" value="NZ_FNIE01000001.1"/>
</dbReference>
<name>A0A1G9W2F5_9ACTN</name>
<protein>
    <submittedName>
        <fullName evidence="1">Uncharacterized protein</fullName>
    </submittedName>
</protein>
<dbReference type="Proteomes" id="UP000199341">
    <property type="component" value="Unassembled WGS sequence"/>
</dbReference>
<sequence length="69" mass="7367">MAWIASTHTERQKELGSFQLGTGGIGGIAFATGPGIGLPEEEGHKLIDRAVNEEGFKVLDTADGRRESR</sequence>
<evidence type="ECO:0000313" key="1">
    <source>
        <dbReference type="EMBL" id="SDM78371.1"/>
    </source>
</evidence>
<reference evidence="1 2" key="1">
    <citation type="submission" date="2016-10" db="EMBL/GenBank/DDBJ databases">
        <authorList>
            <person name="de Groot N.N."/>
        </authorList>
    </citation>
    <scope>NUCLEOTIDE SEQUENCE [LARGE SCALE GENOMIC DNA]</scope>
    <source>
        <strain evidence="1 2">CGMCC 4.2022</strain>
    </source>
</reference>
<accession>A0A1G9W2F5</accession>
<organism evidence="1 2">
    <name type="scientific">Actinacidiphila guanduensis</name>
    <dbReference type="NCBI Taxonomy" id="310781"/>
    <lineage>
        <taxon>Bacteria</taxon>
        <taxon>Bacillati</taxon>
        <taxon>Actinomycetota</taxon>
        <taxon>Actinomycetes</taxon>
        <taxon>Kitasatosporales</taxon>
        <taxon>Streptomycetaceae</taxon>
        <taxon>Actinacidiphila</taxon>
    </lineage>
</organism>
<proteinExistence type="predicted"/>
<dbReference type="EMBL" id="FNIE01000001">
    <property type="protein sequence ID" value="SDM78371.1"/>
    <property type="molecule type" value="Genomic_DNA"/>
</dbReference>
<gene>
    <name evidence="1" type="ORF">SAMN05216259_101480</name>
</gene>
<evidence type="ECO:0000313" key="2">
    <source>
        <dbReference type="Proteomes" id="UP000199341"/>
    </source>
</evidence>